<dbReference type="CDD" id="cd00540">
    <property type="entry name" value="AAG"/>
    <property type="match status" value="1"/>
</dbReference>
<dbReference type="InterPro" id="IPR003180">
    <property type="entry name" value="MPG"/>
</dbReference>
<keyword evidence="2 5" id="KW-0227">DNA damage</keyword>
<dbReference type="GeneID" id="89228057"/>
<dbReference type="Pfam" id="PF02245">
    <property type="entry name" value="Pur_DNA_glyco"/>
    <property type="match status" value="2"/>
</dbReference>
<sequence length="203" mass="22797">MPKKEKAENKKAENKKAENKIVADAADNSFLRLGSEFYRQDVLTVAPSLLGKILARKLPDGTVLRYRILETEAYRGMEDTACHAKAGKTKRTAVMFSDGGHAYIYLCYGIHHLLNIVTGGQENPQAALIRSVEGFDGPAKLTKAMNITKALNEIDLTKSDELWIEDDGCRPEFITTKRIGINYATEPYRSIEWRFVVQSETKI</sequence>
<evidence type="ECO:0000256" key="4">
    <source>
        <dbReference type="ARBA" id="ARBA00023204"/>
    </source>
</evidence>
<gene>
    <name evidence="6" type="ORF">MsAm2_06500</name>
</gene>
<keyword evidence="6" id="KW-0326">Glycosidase</keyword>
<protein>
    <recommendedName>
        <fullName evidence="5">Putative 3-methyladenine DNA glycosylase</fullName>
        <ecNumber evidence="5">3.2.2.-</ecNumber>
    </recommendedName>
</protein>
<proteinExistence type="inferred from homology"/>
<dbReference type="Proteomes" id="UP001304970">
    <property type="component" value="Chromosome"/>
</dbReference>
<evidence type="ECO:0000256" key="3">
    <source>
        <dbReference type="ARBA" id="ARBA00022801"/>
    </source>
</evidence>
<dbReference type="GO" id="GO:0003677">
    <property type="term" value="F:DNA binding"/>
    <property type="evidence" value="ECO:0007669"/>
    <property type="project" value="InterPro"/>
</dbReference>
<dbReference type="InterPro" id="IPR011034">
    <property type="entry name" value="Formyl_transferase-like_C_sf"/>
</dbReference>
<dbReference type="Gene3D" id="3.10.300.10">
    <property type="entry name" value="Methylpurine-DNA glycosylase (MPG)"/>
    <property type="match status" value="2"/>
</dbReference>
<reference evidence="6 7" key="1">
    <citation type="submission" date="2023-07" db="EMBL/GenBank/DDBJ databases">
        <title>Closed genome sequence of Methanosarcinaceae archaeon Am2.</title>
        <authorList>
            <person name="Poehlein A."/>
            <person name="Protasov E."/>
            <person name="Platt K."/>
            <person name="Reeh H."/>
            <person name="Daniel R."/>
            <person name="Brune A."/>
        </authorList>
    </citation>
    <scope>NUCLEOTIDE SEQUENCE [LARGE SCALE GENOMIC DNA]</scope>
    <source>
        <strain evidence="6 7">Am2</strain>
    </source>
</reference>
<keyword evidence="4 5" id="KW-0234">DNA repair</keyword>
<dbReference type="NCBIfam" id="TIGR00567">
    <property type="entry name" value="3mg"/>
    <property type="match status" value="1"/>
</dbReference>
<comment type="similarity">
    <text evidence="1 5">Belongs to the DNA glycosylase MPG family.</text>
</comment>
<name>A0AA96ZVM2_9EURY</name>
<evidence type="ECO:0000256" key="1">
    <source>
        <dbReference type="ARBA" id="ARBA00009232"/>
    </source>
</evidence>
<dbReference type="RefSeq" id="WP_338098372.1">
    <property type="nucleotide sequence ID" value="NZ_CP131061.1"/>
</dbReference>
<organism evidence="6 7">
    <name type="scientific">Methanolapillus ohkumae</name>
    <dbReference type="NCBI Taxonomy" id="3028298"/>
    <lineage>
        <taxon>Archaea</taxon>
        <taxon>Methanobacteriati</taxon>
        <taxon>Methanobacteriota</taxon>
        <taxon>Stenosarchaea group</taxon>
        <taxon>Methanomicrobia</taxon>
        <taxon>Methanosarcinales</taxon>
        <taxon>Methanosarcinaceae</taxon>
        <taxon>Methanolapillus</taxon>
    </lineage>
</organism>
<keyword evidence="7" id="KW-1185">Reference proteome</keyword>
<evidence type="ECO:0000256" key="5">
    <source>
        <dbReference type="HAMAP-Rule" id="MF_00527"/>
    </source>
</evidence>
<dbReference type="GO" id="GO:0003905">
    <property type="term" value="F:alkylbase DNA N-glycosylase activity"/>
    <property type="evidence" value="ECO:0007669"/>
    <property type="project" value="InterPro"/>
</dbReference>
<dbReference type="EMBL" id="CP131061">
    <property type="protein sequence ID" value="WNY26869.1"/>
    <property type="molecule type" value="Genomic_DNA"/>
</dbReference>
<dbReference type="GO" id="GO:0006284">
    <property type="term" value="P:base-excision repair"/>
    <property type="evidence" value="ECO:0007669"/>
    <property type="project" value="InterPro"/>
</dbReference>
<dbReference type="PANTHER" id="PTHR10429:SF0">
    <property type="entry name" value="DNA-3-METHYLADENINE GLYCOSYLASE"/>
    <property type="match status" value="1"/>
</dbReference>
<evidence type="ECO:0000256" key="2">
    <source>
        <dbReference type="ARBA" id="ARBA00022763"/>
    </source>
</evidence>
<dbReference type="AlphaFoldDB" id="A0AA96ZVM2"/>
<dbReference type="PANTHER" id="PTHR10429">
    <property type="entry name" value="DNA-3-METHYLADENINE GLYCOSYLASE"/>
    <property type="match status" value="1"/>
</dbReference>
<keyword evidence="3 5" id="KW-0378">Hydrolase</keyword>
<accession>A0AA96ZVM2</accession>
<evidence type="ECO:0000313" key="6">
    <source>
        <dbReference type="EMBL" id="WNY26869.1"/>
    </source>
</evidence>
<dbReference type="SUPFAM" id="SSF50486">
    <property type="entry name" value="FMT C-terminal domain-like"/>
    <property type="match status" value="1"/>
</dbReference>
<dbReference type="HAMAP" id="MF_00527">
    <property type="entry name" value="3MGH"/>
    <property type="match status" value="1"/>
</dbReference>
<evidence type="ECO:0000313" key="7">
    <source>
        <dbReference type="Proteomes" id="UP001304970"/>
    </source>
</evidence>
<dbReference type="EC" id="3.2.2.-" evidence="5"/>
<dbReference type="InterPro" id="IPR036995">
    <property type="entry name" value="MPG_sf"/>
</dbReference>